<accession>A0A1H8GQD2</accession>
<feature type="transmembrane region" description="Helical" evidence="1">
    <location>
        <begin position="9"/>
        <end position="26"/>
    </location>
</feature>
<dbReference type="AlphaFoldDB" id="A0A1H8GQD2"/>
<protein>
    <submittedName>
        <fullName evidence="3">Lia operon protein LiaF</fullName>
    </submittedName>
</protein>
<feature type="transmembrane region" description="Helical" evidence="1">
    <location>
        <begin position="55"/>
        <end position="82"/>
    </location>
</feature>
<gene>
    <name evidence="3" type="ORF">SAMN05444955_1127</name>
</gene>
<evidence type="ECO:0000313" key="4">
    <source>
        <dbReference type="Proteomes" id="UP000199695"/>
    </source>
</evidence>
<evidence type="ECO:0000256" key="1">
    <source>
        <dbReference type="SAM" id="Phobius"/>
    </source>
</evidence>
<keyword evidence="1" id="KW-0472">Membrane</keyword>
<dbReference type="GO" id="GO:0016020">
    <property type="term" value="C:membrane"/>
    <property type="evidence" value="ECO:0007669"/>
    <property type="project" value="InterPro"/>
</dbReference>
<keyword evidence="4" id="KW-1185">Reference proteome</keyword>
<dbReference type="Proteomes" id="UP000199695">
    <property type="component" value="Unassembled WGS sequence"/>
</dbReference>
<dbReference type="RefSeq" id="WP_089970123.1">
    <property type="nucleotide sequence ID" value="NZ_FOCQ01000012.1"/>
</dbReference>
<evidence type="ECO:0000313" key="3">
    <source>
        <dbReference type="EMBL" id="SEN46015.1"/>
    </source>
</evidence>
<dbReference type="PIRSF" id="PIRSF031509">
    <property type="entry name" value="Cell_wall_LiaF/YvqF"/>
    <property type="match status" value="1"/>
</dbReference>
<dbReference type="EMBL" id="FOCQ01000012">
    <property type="protein sequence ID" value="SEN46015.1"/>
    <property type="molecule type" value="Genomic_DNA"/>
</dbReference>
<dbReference type="InterPro" id="IPR016975">
    <property type="entry name" value="Cell_wall_LiaF"/>
</dbReference>
<dbReference type="InterPro" id="IPR024425">
    <property type="entry name" value="LiaF-like_C"/>
</dbReference>
<evidence type="ECO:0000259" key="2">
    <source>
        <dbReference type="Pfam" id="PF09922"/>
    </source>
</evidence>
<name>A0A1H8GQD2_9BACL</name>
<dbReference type="NCBIfam" id="NF040535">
    <property type="entry name" value="LiaF_C_term"/>
    <property type="match status" value="1"/>
</dbReference>
<dbReference type="STRING" id="1173111.SAMN05444955_1127"/>
<organism evidence="3 4">
    <name type="scientific">Lihuaxuella thermophila</name>
    <dbReference type="NCBI Taxonomy" id="1173111"/>
    <lineage>
        <taxon>Bacteria</taxon>
        <taxon>Bacillati</taxon>
        <taxon>Bacillota</taxon>
        <taxon>Bacilli</taxon>
        <taxon>Bacillales</taxon>
        <taxon>Thermoactinomycetaceae</taxon>
        <taxon>Lihuaxuella</taxon>
    </lineage>
</organism>
<sequence length="219" mass="24800">MHLSFKQQLAVIAIVISINLCLYLIIEDALFLVFTLFLPIALLFFMGRQVRMGGFILLCALFFYFPVLFRLCLALLLLWLGYRCLRGEKGDSGTHLQISRICPALYASHSLLHQPFEMKDAIWAWVAGEIQIDLSQAILWEGENTIVVSGLMGDVNIYVPSDLEVSVSTSVVFGQVKLFGEKVEKTVRTHVQTEAYPRSSRKVKICLSFLFGDVDVRYL</sequence>
<reference evidence="3 4" key="1">
    <citation type="submission" date="2016-10" db="EMBL/GenBank/DDBJ databases">
        <authorList>
            <person name="de Groot N.N."/>
        </authorList>
    </citation>
    <scope>NUCLEOTIDE SEQUENCE [LARGE SCALE GENOMIC DNA]</scope>
    <source>
        <strain evidence="3 4">DSM 46701</strain>
    </source>
</reference>
<proteinExistence type="predicted"/>
<keyword evidence="1" id="KW-0812">Transmembrane</keyword>
<feature type="domain" description="Cell wall-active antibiotics response LiaF-like C-terminal" evidence="2">
    <location>
        <begin position="110"/>
        <end position="216"/>
    </location>
</feature>
<feature type="transmembrane region" description="Helical" evidence="1">
    <location>
        <begin position="32"/>
        <end position="48"/>
    </location>
</feature>
<dbReference type="OrthoDB" id="2660937at2"/>
<keyword evidence="1" id="KW-1133">Transmembrane helix</keyword>
<dbReference type="InterPro" id="IPR047793">
    <property type="entry name" value="LiaF_C"/>
</dbReference>
<dbReference type="Pfam" id="PF09922">
    <property type="entry name" value="LiaF-like_C"/>
    <property type="match status" value="1"/>
</dbReference>